<comment type="caution">
    <text evidence="2">The sequence shown here is derived from an EMBL/GenBank/DDBJ whole genome shotgun (WGS) entry which is preliminary data.</text>
</comment>
<evidence type="ECO:0000256" key="1">
    <source>
        <dbReference type="SAM" id="MobiDB-lite"/>
    </source>
</evidence>
<evidence type="ECO:0000313" key="2">
    <source>
        <dbReference type="EMBL" id="PWA51615.1"/>
    </source>
</evidence>
<dbReference type="EMBL" id="PKPP01008094">
    <property type="protein sequence ID" value="PWA51615.1"/>
    <property type="molecule type" value="Genomic_DNA"/>
</dbReference>
<name>A0A2U1LRJ1_ARTAN</name>
<evidence type="ECO:0000313" key="3">
    <source>
        <dbReference type="Proteomes" id="UP000245207"/>
    </source>
</evidence>
<feature type="region of interest" description="Disordered" evidence="1">
    <location>
        <begin position="164"/>
        <end position="195"/>
    </location>
</feature>
<reference evidence="2 3" key="1">
    <citation type="journal article" date="2018" name="Mol. Plant">
        <title>The genome of Artemisia annua provides insight into the evolution of Asteraceae family and artemisinin biosynthesis.</title>
        <authorList>
            <person name="Shen Q."/>
            <person name="Zhang L."/>
            <person name="Liao Z."/>
            <person name="Wang S."/>
            <person name="Yan T."/>
            <person name="Shi P."/>
            <person name="Liu M."/>
            <person name="Fu X."/>
            <person name="Pan Q."/>
            <person name="Wang Y."/>
            <person name="Lv Z."/>
            <person name="Lu X."/>
            <person name="Zhang F."/>
            <person name="Jiang W."/>
            <person name="Ma Y."/>
            <person name="Chen M."/>
            <person name="Hao X."/>
            <person name="Li L."/>
            <person name="Tang Y."/>
            <person name="Lv G."/>
            <person name="Zhou Y."/>
            <person name="Sun X."/>
            <person name="Brodelius P.E."/>
            <person name="Rose J.K.C."/>
            <person name="Tang K."/>
        </authorList>
    </citation>
    <scope>NUCLEOTIDE SEQUENCE [LARGE SCALE GENOMIC DNA]</scope>
    <source>
        <strain evidence="3">cv. Huhao1</strain>
        <tissue evidence="2">Leaf</tissue>
    </source>
</reference>
<proteinExistence type="predicted"/>
<accession>A0A2U1LRJ1</accession>
<keyword evidence="3" id="KW-1185">Reference proteome</keyword>
<dbReference type="PANTHER" id="PTHR38371">
    <property type="entry name" value="RHO GTPASE-ACTIVATING PROTEIN"/>
    <property type="match status" value="1"/>
</dbReference>
<feature type="region of interest" description="Disordered" evidence="1">
    <location>
        <begin position="208"/>
        <end position="231"/>
    </location>
</feature>
<dbReference type="Proteomes" id="UP000245207">
    <property type="component" value="Unassembled WGS sequence"/>
</dbReference>
<dbReference type="PANTHER" id="PTHR38371:SF1">
    <property type="entry name" value="RHO GTPASE-ACTIVATING PROTEIN"/>
    <property type="match status" value="1"/>
</dbReference>
<protein>
    <submittedName>
        <fullName evidence="2">Uncharacterized protein</fullName>
    </submittedName>
</protein>
<dbReference type="STRING" id="35608.A0A2U1LRJ1"/>
<feature type="compositionally biased region" description="Low complexity" evidence="1">
    <location>
        <begin position="167"/>
        <end position="178"/>
    </location>
</feature>
<organism evidence="2 3">
    <name type="scientific">Artemisia annua</name>
    <name type="common">Sweet wormwood</name>
    <dbReference type="NCBI Taxonomy" id="35608"/>
    <lineage>
        <taxon>Eukaryota</taxon>
        <taxon>Viridiplantae</taxon>
        <taxon>Streptophyta</taxon>
        <taxon>Embryophyta</taxon>
        <taxon>Tracheophyta</taxon>
        <taxon>Spermatophyta</taxon>
        <taxon>Magnoliopsida</taxon>
        <taxon>eudicotyledons</taxon>
        <taxon>Gunneridae</taxon>
        <taxon>Pentapetalae</taxon>
        <taxon>asterids</taxon>
        <taxon>campanulids</taxon>
        <taxon>Asterales</taxon>
        <taxon>Asteraceae</taxon>
        <taxon>Asteroideae</taxon>
        <taxon>Anthemideae</taxon>
        <taxon>Artemisiinae</taxon>
        <taxon>Artemisia</taxon>
    </lineage>
</organism>
<dbReference type="AlphaFoldDB" id="A0A2U1LRJ1"/>
<sequence length="263" mass="29880">MADFEAPSFSLGFDFDSEDDVINLVVDDSDPEYHPDPKRIRRRVTDNATSSSYYVPVVELRTDEKLHTQQSAECTSSTFQPDRLKENVSDARGAVSMSSIDIDKSLPYAHHYFFHDDRRIQELVRIRLPYFSPLDDLSNSDLEQPSTSNIDYMGQFRCGESLKQDSRNINGIKSSNSRKNSRKLKNEDTSEGWVNPKAGVHKVTTKRAVNKKGHSAHQNSGHWITGPDGKKVYVGKKGQELTGRVAYMQYKKENGLGFKKKKK</sequence>
<gene>
    <name evidence="2" type="ORF">CTI12_AA460940</name>
</gene>
<dbReference type="OrthoDB" id="1671977at2759"/>